<feature type="non-terminal residue" evidence="1">
    <location>
        <position position="74"/>
    </location>
</feature>
<evidence type="ECO:0000313" key="1">
    <source>
        <dbReference type="EMBL" id="GAH55710.1"/>
    </source>
</evidence>
<accession>X1HF63</accession>
<proteinExistence type="predicted"/>
<name>X1HF63_9ZZZZ</name>
<protein>
    <recommendedName>
        <fullName evidence="2">Tetratricopeptide repeat protein</fullName>
    </recommendedName>
</protein>
<feature type="non-terminal residue" evidence="1">
    <location>
        <position position="1"/>
    </location>
</feature>
<sequence length="74" mass="8759">FVLGTKARAEKLAYYKKLNERQLKENPKDSRPYYNLAMHLLEEAGNLEKGIKFLKKSIKLNPAFYQPRRELALY</sequence>
<dbReference type="InterPro" id="IPR011990">
    <property type="entry name" value="TPR-like_helical_dom_sf"/>
</dbReference>
<dbReference type="SUPFAM" id="SSF48452">
    <property type="entry name" value="TPR-like"/>
    <property type="match status" value="1"/>
</dbReference>
<dbReference type="AlphaFoldDB" id="X1HF63"/>
<evidence type="ECO:0008006" key="2">
    <source>
        <dbReference type="Google" id="ProtNLM"/>
    </source>
</evidence>
<dbReference type="Gene3D" id="1.25.40.10">
    <property type="entry name" value="Tetratricopeptide repeat domain"/>
    <property type="match status" value="1"/>
</dbReference>
<comment type="caution">
    <text evidence="1">The sequence shown here is derived from an EMBL/GenBank/DDBJ whole genome shotgun (WGS) entry which is preliminary data.</text>
</comment>
<organism evidence="1">
    <name type="scientific">marine sediment metagenome</name>
    <dbReference type="NCBI Taxonomy" id="412755"/>
    <lineage>
        <taxon>unclassified sequences</taxon>
        <taxon>metagenomes</taxon>
        <taxon>ecological metagenomes</taxon>
    </lineage>
</organism>
<dbReference type="EMBL" id="BARU01015822">
    <property type="protein sequence ID" value="GAH55710.1"/>
    <property type="molecule type" value="Genomic_DNA"/>
</dbReference>
<gene>
    <name evidence="1" type="ORF">S03H2_26899</name>
</gene>
<reference evidence="1" key="1">
    <citation type="journal article" date="2014" name="Front. Microbiol.">
        <title>High frequency of phylogenetically diverse reductive dehalogenase-homologous genes in deep subseafloor sedimentary metagenomes.</title>
        <authorList>
            <person name="Kawai M."/>
            <person name="Futagami T."/>
            <person name="Toyoda A."/>
            <person name="Takaki Y."/>
            <person name="Nishi S."/>
            <person name="Hori S."/>
            <person name="Arai W."/>
            <person name="Tsubouchi T."/>
            <person name="Morono Y."/>
            <person name="Uchiyama I."/>
            <person name="Ito T."/>
            <person name="Fujiyama A."/>
            <person name="Inagaki F."/>
            <person name="Takami H."/>
        </authorList>
    </citation>
    <scope>NUCLEOTIDE SEQUENCE</scope>
    <source>
        <strain evidence="1">Expedition CK06-06</strain>
    </source>
</reference>